<name>A0A5K1GPL3_9MAGN</name>
<gene>
    <name evidence="1" type="ORF">NYM_LOCUS27843</name>
</gene>
<dbReference type="EMBL" id="LR721787">
    <property type="protein sequence ID" value="VVW79378.1"/>
    <property type="molecule type" value="Genomic_DNA"/>
</dbReference>
<proteinExistence type="predicted"/>
<evidence type="ECO:0000313" key="1">
    <source>
        <dbReference type="EMBL" id="VVW79378.1"/>
    </source>
</evidence>
<protein>
    <submittedName>
        <fullName evidence="1">Uncharacterized protein</fullName>
    </submittedName>
</protein>
<dbReference type="AlphaFoldDB" id="A0A5K1GPL3"/>
<sequence length="91" mass="10495">MDEFSQVRLTTPDSRLTFWVRTCARTRTRNASGAGTNWKHPGDRGTNHYLKRRSLLSTIATRCEWRAATKDILTGFSKDEVPQLMRMEGHL</sequence>
<reference evidence="1" key="1">
    <citation type="submission" date="2019-09" db="EMBL/GenBank/DDBJ databases">
        <authorList>
            <person name="Zhang L."/>
        </authorList>
    </citation>
    <scope>NUCLEOTIDE SEQUENCE</scope>
</reference>
<organism evidence="1">
    <name type="scientific">Nymphaea colorata</name>
    <name type="common">pocket water lily</name>
    <dbReference type="NCBI Taxonomy" id="210225"/>
    <lineage>
        <taxon>Eukaryota</taxon>
        <taxon>Viridiplantae</taxon>
        <taxon>Streptophyta</taxon>
        <taxon>Embryophyta</taxon>
        <taxon>Tracheophyta</taxon>
        <taxon>Spermatophyta</taxon>
        <taxon>Magnoliopsida</taxon>
        <taxon>Nymphaeales</taxon>
        <taxon>Nymphaeaceae</taxon>
        <taxon>Nymphaea</taxon>
    </lineage>
</organism>
<accession>A0A5K1GPL3</accession>
<dbReference type="Gramene" id="NC9G0271730.1">
    <property type="protein sequence ID" value="NC9G0271730.1:cds"/>
    <property type="gene ID" value="NC9G0271730"/>
</dbReference>